<evidence type="ECO:0000313" key="2">
    <source>
        <dbReference type="EMBL" id="RHZ48331.1"/>
    </source>
</evidence>
<dbReference type="OrthoDB" id="5086080at2759"/>
<accession>A0A397GBK3</accession>
<dbReference type="RefSeq" id="XP_026611911.1">
    <property type="nucleotide sequence ID" value="XM_026756408.1"/>
</dbReference>
<dbReference type="Proteomes" id="UP000215305">
    <property type="component" value="Unassembled WGS sequence"/>
</dbReference>
<dbReference type="VEuPathDB" id="FungiDB:CDV56_102789"/>
<reference evidence="2" key="1">
    <citation type="submission" date="2018-08" db="EMBL/GenBank/DDBJ databases">
        <title>Draft genome sequence of azole-resistant Aspergillus thermomutatus (Neosartorya pseudofischeri) strain HMR AF 39, isolated from a human nasal aspirate.</title>
        <authorList>
            <person name="Parent-Michaud M."/>
            <person name="Dufresne P.J."/>
            <person name="Fournier E."/>
            <person name="Martineau C."/>
            <person name="Moreira S."/>
            <person name="Perkins V."/>
            <person name="De Repentigny L."/>
            <person name="Dufresne S.F."/>
        </authorList>
    </citation>
    <scope>NUCLEOTIDE SEQUENCE [LARGE SCALE GENOMIC DNA]</scope>
    <source>
        <strain evidence="2">HMR AF 39</strain>
    </source>
</reference>
<evidence type="ECO:0000313" key="3">
    <source>
        <dbReference type="Proteomes" id="UP000215305"/>
    </source>
</evidence>
<dbReference type="AlphaFoldDB" id="A0A397GBK3"/>
<sequence length="254" mass="29267">MSPKSSSINTFQQESVETPDTAKKRLWDSEQPQKPSYKRTRARIAELDEEVQSLQPSTQRETCDLAAKLDRLENENRKLHRVLEAIKVAVAEDEDGDKSYENDTSDRSRKISLEPPNAYYGEGVDVVSLLYEGLLSFDPKTPHESSIHPRPERVPITIPPTMLHPIPRKINQIYEYVFRISNGDAREVENADPGLIFKAINEGWETLHAKTMQNPLFLILFHIDQRIFYQQQKVTRLAILYKDLNLFKAGYLAE</sequence>
<gene>
    <name evidence="2" type="ORF">CDV56_102789</name>
</gene>
<organism evidence="2 3">
    <name type="scientific">Aspergillus thermomutatus</name>
    <name type="common">Neosartorya pseudofischeri</name>
    <dbReference type="NCBI Taxonomy" id="41047"/>
    <lineage>
        <taxon>Eukaryota</taxon>
        <taxon>Fungi</taxon>
        <taxon>Dikarya</taxon>
        <taxon>Ascomycota</taxon>
        <taxon>Pezizomycotina</taxon>
        <taxon>Eurotiomycetes</taxon>
        <taxon>Eurotiomycetidae</taxon>
        <taxon>Eurotiales</taxon>
        <taxon>Aspergillaceae</taxon>
        <taxon>Aspergillus</taxon>
        <taxon>Aspergillus subgen. Fumigati</taxon>
    </lineage>
</organism>
<evidence type="ECO:0000256" key="1">
    <source>
        <dbReference type="SAM" id="MobiDB-lite"/>
    </source>
</evidence>
<feature type="compositionally biased region" description="Polar residues" evidence="1">
    <location>
        <begin position="1"/>
        <end position="18"/>
    </location>
</feature>
<dbReference type="EMBL" id="NKHU02000200">
    <property type="protein sequence ID" value="RHZ48331.1"/>
    <property type="molecule type" value="Genomic_DNA"/>
</dbReference>
<protein>
    <submittedName>
        <fullName evidence="2">Uncharacterized protein</fullName>
    </submittedName>
</protein>
<name>A0A397GBK3_ASPTH</name>
<comment type="caution">
    <text evidence="2">The sequence shown here is derived from an EMBL/GenBank/DDBJ whole genome shotgun (WGS) entry which is preliminary data.</text>
</comment>
<dbReference type="GeneID" id="38124763"/>
<keyword evidence="3" id="KW-1185">Reference proteome</keyword>
<proteinExistence type="predicted"/>
<feature type="region of interest" description="Disordered" evidence="1">
    <location>
        <begin position="1"/>
        <end position="40"/>
    </location>
</feature>